<feature type="transmembrane region" description="Helical" evidence="1">
    <location>
        <begin position="57"/>
        <end position="77"/>
    </location>
</feature>
<comment type="caution">
    <text evidence="2">The sequence shown here is derived from an EMBL/GenBank/DDBJ whole genome shotgun (WGS) entry which is preliminary data.</text>
</comment>
<keyword evidence="1" id="KW-0472">Membrane</keyword>
<dbReference type="Proteomes" id="UP001596523">
    <property type="component" value="Unassembled WGS sequence"/>
</dbReference>
<evidence type="ECO:0008006" key="4">
    <source>
        <dbReference type="Google" id="ProtNLM"/>
    </source>
</evidence>
<keyword evidence="1" id="KW-1133">Transmembrane helix</keyword>
<organism evidence="2 3">
    <name type="scientific">Streptomyces monticola</name>
    <dbReference type="NCBI Taxonomy" id="2666263"/>
    <lineage>
        <taxon>Bacteria</taxon>
        <taxon>Bacillati</taxon>
        <taxon>Actinomycetota</taxon>
        <taxon>Actinomycetes</taxon>
        <taxon>Kitasatosporales</taxon>
        <taxon>Streptomycetaceae</taxon>
        <taxon>Streptomyces</taxon>
    </lineage>
</organism>
<dbReference type="EMBL" id="JBHTCF010000009">
    <property type="protein sequence ID" value="MFC7306921.1"/>
    <property type="molecule type" value="Genomic_DNA"/>
</dbReference>
<name>A0ABW2JMX4_9ACTN</name>
<sequence>MPVFAGAAVAVGAVGLFLGLIDLDSPLRAPFVLFFLITAPAAATATALRRMEPWGRAVASCAAAAAIDLLVAQTMLALHMWSIRGGIAAVAAISLLIALLALVRRPPHGRPAQDLRRRAS</sequence>
<evidence type="ECO:0000313" key="3">
    <source>
        <dbReference type="Proteomes" id="UP001596523"/>
    </source>
</evidence>
<dbReference type="RefSeq" id="WP_381832876.1">
    <property type="nucleotide sequence ID" value="NZ_JBHTCF010000009.1"/>
</dbReference>
<evidence type="ECO:0000256" key="1">
    <source>
        <dbReference type="SAM" id="Phobius"/>
    </source>
</evidence>
<reference evidence="3" key="1">
    <citation type="journal article" date="2019" name="Int. J. Syst. Evol. Microbiol.">
        <title>The Global Catalogue of Microorganisms (GCM) 10K type strain sequencing project: providing services to taxonomists for standard genome sequencing and annotation.</title>
        <authorList>
            <consortium name="The Broad Institute Genomics Platform"/>
            <consortium name="The Broad Institute Genome Sequencing Center for Infectious Disease"/>
            <person name="Wu L."/>
            <person name="Ma J."/>
        </authorList>
    </citation>
    <scope>NUCLEOTIDE SEQUENCE [LARGE SCALE GENOMIC DNA]</scope>
    <source>
        <strain evidence="3">SYNS20</strain>
    </source>
</reference>
<keyword evidence="3" id="KW-1185">Reference proteome</keyword>
<feature type="transmembrane region" description="Helical" evidence="1">
    <location>
        <begin position="29"/>
        <end position="48"/>
    </location>
</feature>
<evidence type="ECO:0000313" key="2">
    <source>
        <dbReference type="EMBL" id="MFC7306921.1"/>
    </source>
</evidence>
<proteinExistence type="predicted"/>
<keyword evidence="1" id="KW-0812">Transmembrane</keyword>
<accession>A0ABW2JMX4</accession>
<protein>
    <recommendedName>
        <fullName evidence="4">DUF1616 domain-containing protein</fullName>
    </recommendedName>
</protein>
<gene>
    <name evidence="2" type="ORF">ACFQVC_22150</name>
</gene>
<feature type="transmembrane region" description="Helical" evidence="1">
    <location>
        <begin position="83"/>
        <end position="103"/>
    </location>
</feature>